<comment type="similarity">
    <text evidence="1">Belongs to the thiolase-like superfamily. Thiolase family.</text>
</comment>
<keyword evidence="5" id="KW-0472">Membrane</keyword>
<evidence type="ECO:0000259" key="7">
    <source>
        <dbReference type="Pfam" id="PF02803"/>
    </source>
</evidence>
<dbReference type="PANTHER" id="PTHR18919:SF107">
    <property type="entry name" value="ACETYL-COA ACETYLTRANSFERASE, CYTOSOLIC"/>
    <property type="match status" value="1"/>
</dbReference>
<dbReference type="GO" id="GO:0008299">
    <property type="term" value="P:isoprenoid biosynthetic process"/>
    <property type="evidence" value="ECO:0007669"/>
    <property type="project" value="UniProtKB-KW"/>
</dbReference>
<keyword evidence="2 8" id="KW-0808">Transferase</keyword>
<dbReference type="Pfam" id="PF00108">
    <property type="entry name" value="Thiolase_N"/>
    <property type="match status" value="1"/>
</dbReference>
<dbReference type="GO" id="GO:0016747">
    <property type="term" value="F:acyltransferase activity, transferring groups other than amino-acyl groups"/>
    <property type="evidence" value="ECO:0007669"/>
    <property type="project" value="InterPro"/>
</dbReference>
<dbReference type="STRING" id="553466.SAMN04487950_0738"/>
<feature type="domain" description="Thiolase N-terminal" evidence="6">
    <location>
        <begin position="11"/>
        <end position="263"/>
    </location>
</feature>
<sequence>MSTARNSSEIALIDAVRTPHGTFLGPLADHSSVDLGTIALEGLFERTDVDPDLVDWVGLGHALGAGVGQVPARQVVLNAGLPPSTPATTINEASGSGLRAITLGVDRLLAGRREFAIAGGMESMSNAPFLVHGMRQGRRYGDTTLVDSMIYDSLWDVTEDAHMGELTEALVERVDISREAQDEYALQSHQRAVAAIERGSFENELVPVDIDDTVLDEDDGPRADTTLDGLAKLSPAFESDGTITAGNASDLSDGAGVVLLGSEAATFDAGFDPLAWVVDYHVSYRDPKWFGMAVGDAVQGLLRANDLSVDDVDSFELNEAFAAQMVYVRERCGIPAEKLNPNGGAIALGHPIGASGGMLTTSLVHRMVDRSATYGVVGMSIGGGGGIAMLLRR</sequence>
<dbReference type="PANTHER" id="PTHR18919">
    <property type="entry name" value="ACETYL-COA C-ACYLTRANSFERASE"/>
    <property type="match status" value="1"/>
</dbReference>
<dbReference type="NCBIfam" id="TIGR01930">
    <property type="entry name" value="AcCoA-C-Actrans"/>
    <property type="match status" value="1"/>
</dbReference>
<dbReference type="InterPro" id="IPR002155">
    <property type="entry name" value="Thiolase"/>
</dbReference>
<evidence type="ECO:0000259" key="6">
    <source>
        <dbReference type="Pfam" id="PF00108"/>
    </source>
</evidence>
<gene>
    <name evidence="8" type="ORF">SAMN04487950_0738</name>
</gene>
<dbReference type="CDD" id="cd00751">
    <property type="entry name" value="thiolase"/>
    <property type="match status" value="1"/>
</dbReference>
<evidence type="ECO:0000256" key="2">
    <source>
        <dbReference type="ARBA" id="ARBA00022679"/>
    </source>
</evidence>
<keyword evidence="5" id="KW-1133">Transmembrane helix</keyword>
<dbReference type="InterPro" id="IPR020613">
    <property type="entry name" value="Thiolase_CS"/>
</dbReference>
<reference evidence="9" key="1">
    <citation type="submission" date="2016-10" db="EMBL/GenBank/DDBJ databases">
        <authorList>
            <person name="Varghese N."/>
            <person name="Submissions S."/>
        </authorList>
    </citation>
    <scope>NUCLEOTIDE SEQUENCE [LARGE SCALE GENOMIC DNA]</scope>
    <source>
        <strain evidence="9">CGMCC 1.7738</strain>
    </source>
</reference>
<dbReference type="SUPFAM" id="SSF53901">
    <property type="entry name" value="Thiolase-like"/>
    <property type="match status" value="2"/>
</dbReference>
<accession>A0A1I4BTW3</accession>
<evidence type="ECO:0000256" key="5">
    <source>
        <dbReference type="SAM" id="Phobius"/>
    </source>
</evidence>
<evidence type="ECO:0000313" key="8">
    <source>
        <dbReference type="EMBL" id="SFK71627.1"/>
    </source>
</evidence>
<dbReference type="RefSeq" id="WP_089865829.1">
    <property type="nucleotide sequence ID" value="NZ_FOTC01000001.1"/>
</dbReference>
<feature type="transmembrane region" description="Helical" evidence="5">
    <location>
        <begin position="372"/>
        <end position="391"/>
    </location>
</feature>
<dbReference type="AlphaFoldDB" id="A0A1I4BTW3"/>
<dbReference type="Pfam" id="PF02803">
    <property type="entry name" value="Thiolase_C"/>
    <property type="match status" value="1"/>
</dbReference>
<dbReference type="Gene3D" id="3.40.47.10">
    <property type="match status" value="2"/>
</dbReference>
<keyword evidence="5" id="KW-0812">Transmembrane</keyword>
<dbReference type="InterPro" id="IPR020616">
    <property type="entry name" value="Thiolase_N"/>
</dbReference>
<feature type="domain" description="Thiolase C-terminal" evidence="7">
    <location>
        <begin position="272"/>
        <end position="392"/>
    </location>
</feature>
<dbReference type="Proteomes" id="UP000199607">
    <property type="component" value="Unassembled WGS sequence"/>
</dbReference>
<organism evidence="8 9">
    <name type="scientific">Halogranum rubrum</name>
    <dbReference type="NCBI Taxonomy" id="553466"/>
    <lineage>
        <taxon>Archaea</taxon>
        <taxon>Methanobacteriati</taxon>
        <taxon>Methanobacteriota</taxon>
        <taxon>Stenosarchaea group</taxon>
        <taxon>Halobacteria</taxon>
        <taxon>Halobacteriales</taxon>
        <taxon>Haloferacaceae</taxon>
    </lineage>
</organism>
<dbReference type="PROSITE" id="PS00737">
    <property type="entry name" value="THIOLASE_2"/>
    <property type="match status" value="1"/>
</dbReference>
<evidence type="ECO:0000256" key="3">
    <source>
        <dbReference type="ARBA" id="ARBA00023229"/>
    </source>
</evidence>
<protein>
    <submittedName>
        <fullName evidence="8">Acetyl-CoA C-acetyltransferase</fullName>
    </submittedName>
</protein>
<dbReference type="InterPro" id="IPR020617">
    <property type="entry name" value="Thiolase_C"/>
</dbReference>
<keyword evidence="3" id="KW-0414">Isoprene biosynthesis</keyword>
<evidence type="ECO:0000313" key="9">
    <source>
        <dbReference type="Proteomes" id="UP000199607"/>
    </source>
</evidence>
<dbReference type="PIRSF" id="PIRSF000429">
    <property type="entry name" value="Ac-CoA_Ac_transf"/>
    <property type="match status" value="1"/>
</dbReference>
<name>A0A1I4BTW3_9EURY</name>
<evidence type="ECO:0000256" key="4">
    <source>
        <dbReference type="ARBA" id="ARBA00023315"/>
    </source>
</evidence>
<keyword evidence="9" id="KW-1185">Reference proteome</keyword>
<keyword evidence="4" id="KW-0012">Acyltransferase</keyword>
<proteinExistence type="inferred from homology"/>
<evidence type="ECO:0000256" key="1">
    <source>
        <dbReference type="ARBA" id="ARBA00010982"/>
    </source>
</evidence>
<dbReference type="EMBL" id="FOTC01000001">
    <property type="protein sequence ID" value="SFK71627.1"/>
    <property type="molecule type" value="Genomic_DNA"/>
</dbReference>
<dbReference type="InterPro" id="IPR016039">
    <property type="entry name" value="Thiolase-like"/>
</dbReference>